<dbReference type="RefSeq" id="WP_158188251.1">
    <property type="nucleotide sequence ID" value="NZ_CP046902.1"/>
</dbReference>
<feature type="transmembrane region" description="Helical" evidence="1">
    <location>
        <begin position="21"/>
        <end position="48"/>
    </location>
</feature>
<organism evidence="2 3">
    <name type="scientific">Stutzerimonas stutzeri</name>
    <name type="common">Pseudomonas stutzeri</name>
    <dbReference type="NCBI Taxonomy" id="316"/>
    <lineage>
        <taxon>Bacteria</taxon>
        <taxon>Pseudomonadati</taxon>
        <taxon>Pseudomonadota</taxon>
        <taxon>Gammaproteobacteria</taxon>
        <taxon>Pseudomonadales</taxon>
        <taxon>Pseudomonadaceae</taxon>
        <taxon>Stutzerimonas</taxon>
    </lineage>
</organism>
<protein>
    <submittedName>
        <fullName evidence="2">Uncharacterized protein</fullName>
    </submittedName>
</protein>
<dbReference type="AlphaFoldDB" id="A0A6I6LND1"/>
<keyword evidence="1" id="KW-1133">Transmembrane helix</keyword>
<dbReference type="Proteomes" id="UP000438983">
    <property type="component" value="Chromosome"/>
</dbReference>
<reference evidence="2 3" key="1">
    <citation type="submission" date="2019-12" db="EMBL/GenBank/DDBJ databases">
        <title>Complete genome sequence of Pseudomonas stutzeri.</title>
        <authorList>
            <person name="Lim S.R."/>
            <person name="Kim J.H."/>
        </authorList>
    </citation>
    <scope>NUCLEOTIDE SEQUENCE [LARGE SCALE GENOMIC DNA]</scope>
    <source>
        <strain evidence="2 3">PM101005</strain>
    </source>
</reference>
<name>A0A6I6LND1_STUST</name>
<evidence type="ECO:0000256" key="1">
    <source>
        <dbReference type="SAM" id="Phobius"/>
    </source>
</evidence>
<keyword evidence="1" id="KW-0812">Transmembrane</keyword>
<evidence type="ECO:0000313" key="3">
    <source>
        <dbReference type="Proteomes" id="UP000438983"/>
    </source>
</evidence>
<keyword evidence="1" id="KW-0472">Membrane</keyword>
<dbReference type="EMBL" id="CP046902">
    <property type="protein sequence ID" value="QGZ30763.1"/>
    <property type="molecule type" value="Genomic_DNA"/>
</dbReference>
<proteinExistence type="predicted"/>
<sequence>MKRSDGFDARRLRPRQQRSWGARLGSALGLLLILFGILLGGAGAAALFGPQEAIARMALDREAAVTLLVVGLVLWLLGLLIRRRVRRRLREPGGLSLSPRLKNKR</sequence>
<accession>A0A6I6LND1</accession>
<feature type="transmembrane region" description="Helical" evidence="1">
    <location>
        <begin position="63"/>
        <end position="81"/>
    </location>
</feature>
<evidence type="ECO:0000313" key="2">
    <source>
        <dbReference type="EMBL" id="QGZ30763.1"/>
    </source>
</evidence>
<gene>
    <name evidence="2" type="ORF">GQA94_12075</name>
</gene>